<reference evidence="2 3" key="2">
    <citation type="submission" date="2018-11" db="EMBL/GenBank/DDBJ databases">
        <authorList>
            <consortium name="Pathogen Informatics"/>
        </authorList>
    </citation>
    <scope>NUCLEOTIDE SEQUENCE [LARGE SCALE GENOMIC DNA]</scope>
</reference>
<name>A0A183EDR0_9BILA</name>
<dbReference type="AlphaFoldDB" id="A0A183EDR0"/>
<gene>
    <name evidence="2" type="ORF">GPUH_LOCUS19101</name>
</gene>
<dbReference type="Proteomes" id="UP000271098">
    <property type="component" value="Unassembled WGS sequence"/>
</dbReference>
<evidence type="ECO:0000313" key="3">
    <source>
        <dbReference type="Proteomes" id="UP000271098"/>
    </source>
</evidence>
<accession>A0A183EDR0</accession>
<protein>
    <submittedName>
        <fullName evidence="2 4">Uncharacterized protein</fullName>
    </submittedName>
</protein>
<evidence type="ECO:0000313" key="2">
    <source>
        <dbReference type="EMBL" id="VDN33144.1"/>
    </source>
</evidence>
<dbReference type="WBParaSite" id="GPUH_0001912601-mRNA-1">
    <property type="protein sequence ID" value="GPUH_0001912601-mRNA-1"/>
    <property type="gene ID" value="GPUH_0001912601"/>
</dbReference>
<reference evidence="4" key="1">
    <citation type="submission" date="2016-06" db="UniProtKB">
        <authorList>
            <consortium name="WormBaseParasite"/>
        </authorList>
    </citation>
    <scope>IDENTIFICATION</scope>
</reference>
<organism evidence="4">
    <name type="scientific">Gongylonema pulchrum</name>
    <dbReference type="NCBI Taxonomy" id="637853"/>
    <lineage>
        <taxon>Eukaryota</taxon>
        <taxon>Metazoa</taxon>
        <taxon>Ecdysozoa</taxon>
        <taxon>Nematoda</taxon>
        <taxon>Chromadorea</taxon>
        <taxon>Rhabditida</taxon>
        <taxon>Spirurina</taxon>
        <taxon>Spiruromorpha</taxon>
        <taxon>Spiruroidea</taxon>
        <taxon>Gongylonematidae</taxon>
        <taxon>Gongylonema</taxon>
    </lineage>
</organism>
<feature type="region of interest" description="Disordered" evidence="1">
    <location>
        <begin position="1"/>
        <end position="22"/>
    </location>
</feature>
<dbReference type="EMBL" id="UYRT01087913">
    <property type="protein sequence ID" value="VDN33144.1"/>
    <property type="molecule type" value="Genomic_DNA"/>
</dbReference>
<proteinExistence type="predicted"/>
<keyword evidence="3" id="KW-1185">Reference proteome</keyword>
<evidence type="ECO:0000256" key="1">
    <source>
        <dbReference type="SAM" id="MobiDB-lite"/>
    </source>
</evidence>
<sequence length="92" mass="10173">MGETAQLENAEAINPSDDAFPNRTVMNEQNAEENGDAGMDIERMPSEGKEREMLEHAAASAASEVELEDKYQAKKEVEDELEKTINEVAEVC</sequence>
<evidence type="ECO:0000313" key="4">
    <source>
        <dbReference type="WBParaSite" id="GPUH_0001912601-mRNA-1"/>
    </source>
</evidence>